<dbReference type="GO" id="GO:0071944">
    <property type="term" value="C:cell periphery"/>
    <property type="evidence" value="ECO:0007669"/>
    <property type="project" value="UniProtKB-ARBA"/>
</dbReference>
<keyword evidence="1" id="KW-0245">EGF-like domain</keyword>
<dbReference type="Pfam" id="PF01390">
    <property type="entry name" value="SEA"/>
    <property type="match status" value="1"/>
</dbReference>
<dbReference type="AlphaFoldDB" id="A0A7K6L2Q6"/>
<evidence type="ECO:0000259" key="2">
    <source>
        <dbReference type="PROSITE" id="PS50024"/>
    </source>
</evidence>
<dbReference type="PROSITE" id="PS50024">
    <property type="entry name" value="SEA"/>
    <property type="match status" value="1"/>
</dbReference>
<reference evidence="5 6" key="1">
    <citation type="submission" date="2019-09" db="EMBL/GenBank/DDBJ databases">
        <title>Bird 10,000 Genomes (B10K) Project - Family phase.</title>
        <authorList>
            <person name="Zhang G."/>
        </authorList>
    </citation>
    <scope>NUCLEOTIDE SEQUENCE [LARGE SCALE GENOMIC DNA]</scope>
    <source>
        <strain evidence="5">B10K-DU-029-77</strain>
    </source>
</reference>
<feature type="non-terminal residue" evidence="5">
    <location>
        <position position="1"/>
    </location>
</feature>
<evidence type="ECO:0000259" key="4">
    <source>
        <dbReference type="PROSITE" id="PS50853"/>
    </source>
</evidence>
<dbReference type="InterPro" id="IPR000742">
    <property type="entry name" value="EGF"/>
</dbReference>
<protein>
    <submittedName>
        <fullName evidence="5">UROL1 protein</fullName>
    </submittedName>
</protein>
<evidence type="ECO:0000313" key="6">
    <source>
        <dbReference type="Proteomes" id="UP000534626"/>
    </source>
</evidence>
<name>A0A7K6L2Q6_9CORV</name>
<evidence type="ECO:0000259" key="3">
    <source>
        <dbReference type="PROSITE" id="PS50026"/>
    </source>
</evidence>
<feature type="domain" description="Fibronectin type-III" evidence="4">
    <location>
        <begin position="1"/>
        <end position="76"/>
    </location>
</feature>
<feature type="domain" description="Fibronectin type-III" evidence="4">
    <location>
        <begin position="269"/>
        <end position="352"/>
    </location>
</feature>
<dbReference type="SUPFAM" id="SSF49265">
    <property type="entry name" value="Fibronectin type III"/>
    <property type="match status" value="1"/>
</dbReference>
<evidence type="ECO:0000313" key="5">
    <source>
        <dbReference type="EMBL" id="NWW18385.1"/>
    </source>
</evidence>
<feature type="non-terminal residue" evidence="5">
    <location>
        <position position="483"/>
    </location>
</feature>
<accession>A0A7K6L2Q6</accession>
<dbReference type="SUPFAM" id="SSF82671">
    <property type="entry name" value="SEA domain"/>
    <property type="match status" value="1"/>
</dbReference>
<dbReference type="InterPro" id="IPR036116">
    <property type="entry name" value="FN3_sf"/>
</dbReference>
<dbReference type="Gene3D" id="2.10.25.10">
    <property type="entry name" value="Laminin"/>
    <property type="match status" value="1"/>
</dbReference>
<dbReference type="Pfam" id="PF00041">
    <property type="entry name" value="fn3"/>
    <property type="match status" value="1"/>
</dbReference>
<comment type="caution">
    <text evidence="5">The sequence shown here is derived from an EMBL/GenBank/DDBJ whole genome shotgun (WGS) entry which is preliminary data.</text>
</comment>
<dbReference type="InterPro" id="IPR036364">
    <property type="entry name" value="SEA_dom_sf"/>
</dbReference>
<dbReference type="CDD" id="cd00063">
    <property type="entry name" value="FN3"/>
    <property type="match status" value="1"/>
</dbReference>
<proteinExistence type="predicted"/>
<keyword evidence="6" id="KW-1185">Reference proteome</keyword>
<organism evidence="5 6">
    <name type="scientific">Falcunculus frontatus</name>
    <name type="common">Eastern shriketit</name>
    <dbReference type="NCBI Taxonomy" id="254539"/>
    <lineage>
        <taxon>Eukaryota</taxon>
        <taxon>Metazoa</taxon>
        <taxon>Chordata</taxon>
        <taxon>Craniata</taxon>
        <taxon>Vertebrata</taxon>
        <taxon>Euteleostomi</taxon>
        <taxon>Archelosauria</taxon>
        <taxon>Archosauria</taxon>
        <taxon>Dinosauria</taxon>
        <taxon>Saurischia</taxon>
        <taxon>Theropoda</taxon>
        <taxon>Coelurosauria</taxon>
        <taxon>Aves</taxon>
        <taxon>Neognathae</taxon>
        <taxon>Neoaves</taxon>
        <taxon>Telluraves</taxon>
        <taxon>Australaves</taxon>
        <taxon>Passeriformes</taxon>
        <taxon>Corvoidea</taxon>
        <taxon>Pachycephalidae</taxon>
        <taxon>Falcunculus</taxon>
    </lineage>
</organism>
<dbReference type="PROSITE" id="PS50853">
    <property type="entry name" value="FN3"/>
    <property type="match status" value="2"/>
</dbReference>
<dbReference type="Gene3D" id="2.60.40.10">
    <property type="entry name" value="Immunoglobulins"/>
    <property type="match status" value="1"/>
</dbReference>
<dbReference type="Proteomes" id="UP000534626">
    <property type="component" value="Unassembled WGS sequence"/>
</dbReference>
<sequence length="483" mass="53127">TSTMIQFSWKPQGGTGDSPYTVRLLGKSGEMKKRILNETSTAFENLLSGHRYQISVDVLTCSKNVSTSLTVQTAAEVYSGTTRITNEEFNPAYQNKSSREFTEFETKFIMEITKHLPQKIQELKNGTKMRIVINSIKNGSVIVLFDIVLDAEQNITKPEVSEAFTEALNRSTLFKVDAKETVVEARNSCQPDLNDCDQNAACTAEGATYSCQCNKGFTDKSPQVPGRICQQDLPSRQTTTVPTNTNTTGFTGSTSYSVFTTTFTSAPCMPVSVEVQNVTGEEIQLSWTSGSKGSLYIISVMDGNQEINKTTIKETKAVFKHLLPGHVYTISVAVSSCPANHQTSVTVRTDPASCFEITEFCSAESTGCSDLKDIVCFKNQALACNITFKSQTFNNTLYNSESEGYRTMADRIKTDVVGGMRAELNNDRFNIVLLGFRPGSVVVDFLSLLPKEEPVDVDSIRTGLNKVLRSKFGNQTVVTVQCK</sequence>
<dbReference type="InterPro" id="IPR003961">
    <property type="entry name" value="FN3_dom"/>
</dbReference>
<gene>
    <name evidence="5" type="primary">Umodl1_1</name>
    <name evidence="5" type="ORF">FALFRO_R16201</name>
</gene>
<dbReference type="InterPro" id="IPR000082">
    <property type="entry name" value="SEA_dom"/>
</dbReference>
<dbReference type="OrthoDB" id="10040649at2759"/>
<dbReference type="InterPro" id="IPR013783">
    <property type="entry name" value="Ig-like_fold"/>
</dbReference>
<comment type="caution">
    <text evidence="1">Lacks conserved residue(s) required for the propagation of feature annotation.</text>
</comment>
<feature type="domain" description="EGF-like" evidence="3">
    <location>
        <begin position="185"/>
        <end position="223"/>
    </location>
</feature>
<dbReference type="EMBL" id="VZRV01002853">
    <property type="protein sequence ID" value="NWW18385.1"/>
    <property type="molecule type" value="Genomic_DNA"/>
</dbReference>
<feature type="domain" description="SEA" evidence="2">
    <location>
        <begin position="74"/>
        <end position="188"/>
    </location>
</feature>
<dbReference type="PROSITE" id="PS50026">
    <property type="entry name" value="EGF_3"/>
    <property type="match status" value="1"/>
</dbReference>
<evidence type="ECO:0000256" key="1">
    <source>
        <dbReference type="PROSITE-ProRule" id="PRU00076"/>
    </source>
</evidence>